<protein>
    <submittedName>
        <fullName evidence="2">Uncharacterized protein</fullName>
    </submittedName>
</protein>
<gene>
    <name evidence="2" type="ORF">BOKJ2_LOCUS12177</name>
</gene>
<proteinExistence type="predicted"/>
<keyword evidence="1" id="KW-0732">Signal</keyword>
<dbReference type="EMBL" id="CAJFDH010000006">
    <property type="protein sequence ID" value="CAD5227446.1"/>
    <property type="molecule type" value="Genomic_DNA"/>
</dbReference>
<sequence>MPFGLTINFYFWLVIYSLYLKVVADSAEVQVEHLYLELLAKAVNDEGTVDYNYQRPNDCEVDGNNYIHEIEKCMYRGSEAVYMSRPFENFDMRKVTMELFNITRKNLCTEIGPYSLCSREISCSRPKASIMSSNVLQALFVVHFKCEGYSLSEVDLMGDCANKVELPPEMYNTNGPCRKEYVYYIFDQFNQHCKFLTRPQVISICELFTLHFRFYCLSFHCNDVAMKRWNGTESGFRSQISTHIVNKIQMHVKEMNNKYEGQFSFTYTVPDKV</sequence>
<organism evidence="2 3">
    <name type="scientific">Bursaphelenchus okinawaensis</name>
    <dbReference type="NCBI Taxonomy" id="465554"/>
    <lineage>
        <taxon>Eukaryota</taxon>
        <taxon>Metazoa</taxon>
        <taxon>Ecdysozoa</taxon>
        <taxon>Nematoda</taxon>
        <taxon>Chromadorea</taxon>
        <taxon>Rhabditida</taxon>
        <taxon>Tylenchina</taxon>
        <taxon>Tylenchomorpha</taxon>
        <taxon>Aphelenchoidea</taxon>
        <taxon>Aphelenchoididae</taxon>
        <taxon>Bursaphelenchus</taxon>
    </lineage>
</organism>
<comment type="caution">
    <text evidence="2">The sequence shown here is derived from an EMBL/GenBank/DDBJ whole genome shotgun (WGS) entry which is preliminary data.</text>
</comment>
<dbReference type="AlphaFoldDB" id="A0A811LJS1"/>
<keyword evidence="3" id="KW-1185">Reference proteome</keyword>
<feature type="chain" id="PRO_5035681886" evidence="1">
    <location>
        <begin position="25"/>
        <end position="273"/>
    </location>
</feature>
<accession>A0A811LJS1</accession>
<dbReference type="EMBL" id="CAJFCW020000006">
    <property type="protein sequence ID" value="CAG9123236.1"/>
    <property type="molecule type" value="Genomic_DNA"/>
</dbReference>
<name>A0A811LJS1_9BILA</name>
<dbReference type="Proteomes" id="UP000614601">
    <property type="component" value="Unassembled WGS sequence"/>
</dbReference>
<evidence type="ECO:0000256" key="1">
    <source>
        <dbReference type="SAM" id="SignalP"/>
    </source>
</evidence>
<dbReference type="Proteomes" id="UP000783686">
    <property type="component" value="Unassembled WGS sequence"/>
</dbReference>
<feature type="signal peptide" evidence="1">
    <location>
        <begin position="1"/>
        <end position="24"/>
    </location>
</feature>
<reference evidence="2" key="1">
    <citation type="submission" date="2020-09" db="EMBL/GenBank/DDBJ databases">
        <authorList>
            <person name="Kikuchi T."/>
        </authorList>
    </citation>
    <scope>NUCLEOTIDE SEQUENCE</scope>
    <source>
        <strain evidence="2">SH1</strain>
    </source>
</reference>
<evidence type="ECO:0000313" key="3">
    <source>
        <dbReference type="Proteomes" id="UP000614601"/>
    </source>
</evidence>
<evidence type="ECO:0000313" key="2">
    <source>
        <dbReference type="EMBL" id="CAD5227446.1"/>
    </source>
</evidence>